<evidence type="ECO:0000313" key="2">
    <source>
        <dbReference type="Proteomes" id="UP000626148"/>
    </source>
</evidence>
<proteinExistence type="predicted"/>
<evidence type="ECO:0000313" key="1">
    <source>
        <dbReference type="EMBL" id="GGX73611.1"/>
    </source>
</evidence>
<dbReference type="EMBL" id="BMXR01000017">
    <property type="protein sequence ID" value="GGX73611.1"/>
    <property type="molecule type" value="Genomic_DNA"/>
</dbReference>
<dbReference type="InterPro" id="IPR034660">
    <property type="entry name" value="DinB/YfiT-like"/>
</dbReference>
<organism evidence="1 2">
    <name type="scientific">Saccharospirillum salsuginis</name>
    <dbReference type="NCBI Taxonomy" id="418750"/>
    <lineage>
        <taxon>Bacteria</taxon>
        <taxon>Pseudomonadati</taxon>
        <taxon>Pseudomonadota</taxon>
        <taxon>Gammaproteobacteria</taxon>
        <taxon>Oceanospirillales</taxon>
        <taxon>Saccharospirillaceae</taxon>
        <taxon>Saccharospirillum</taxon>
    </lineage>
</organism>
<keyword evidence="2" id="KW-1185">Reference proteome</keyword>
<dbReference type="Gene3D" id="1.20.120.450">
    <property type="entry name" value="dinb family like domain"/>
    <property type="match status" value="1"/>
</dbReference>
<comment type="caution">
    <text evidence="1">The sequence shown here is derived from an EMBL/GenBank/DDBJ whole genome shotgun (WGS) entry which is preliminary data.</text>
</comment>
<dbReference type="Proteomes" id="UP000626148">
    <property type="component" value="Unassembled WGS sequence"/>
</dbReference>
<gene>
    <name evidence="1" type="ORF">GCM10007392_46350</name>
</gene>
<accession>A0A918KRX7</accession>
<protein>
    <recommendedName>
        <fullName evidence="3">DinB family protein</fullName>
    </recommendedName>
</protein>
<dbReference type="AlphaFoldDB" id="A0A918KRX7"/>
<reference evidence="1" key="2">
    <citation type="submission" date="2020-09" db="EMBL/GenBank/DDBJ databases">
        <authorList>
            <person name="Sun Q."/>
            <person name="Kim S."/>
        </authorList>
    </citation>
    <scope>NUCLEOTIDE SEQUENCE</scope>
    <source>
        <strain evidence="1">KCTC 22169</strain>
    </source>
</reference>
<dbReference type="RefSeq" id="WP_189613316.1">
    <property type="nucleotide sequence ID" value="NZ_BMXR01000017.1"/>
</dbReference>
<sequence length="140" mass="15807">MLNIILTNLENRFDVFNDILATVDDNDFHKKLDVPKNKSIAEHLWCVIGARQSFARAIQAGEWQGFECSLDTEAGPAAYKAALDKATAIFHRTVRDLDTWSDDREALLAQLYEHEVMHEGQLIRQVYGLGLSMPATSTWA</sequence>
<evidence type="ECO:0008006" key="3">
    <source>
        <dbReference type="Google" id="ProtNLM"/>
    </source>
</evidence>
<reference evidence="1" key="1">
    <citation type="journal article" date="2014" name="Int. J. Syst. Evol. Microbiol.">
        <title>Complete genome sequence of Corynebacterium casei LMG S-19264T (=DSM 44701T), isolated from a smear-ripened cheese.</title>
        <authorList>
            <consortium name="US DOE Joint Genome Institute (JGI-PGF)"/>
            <person name="Walter F."/>
            <person name="Albersmeier A."/>
            <person name="Kalinowski J."/>
            <person name="Ruckert C."/>
        </authorList>
    </citation>
    <scope>NUCLEOTIDE SEQUENCE</scope>
    <source>
        <strain evidence="1">KCTC 22169</strain>
    </source>
</reference>
<name>A0A918KRX7_9GAMM</name>
<dbReference type="SUPFAM" id="SSF109854">
    <property type="entry name" value="DinB/YfiT-like putative metalloenzymes"/>
    <property type="match status" value="1"/>
</dbReference>